<dbReference type="GO" id="GO:0000014">
    <property type="term" value="F:single-stranded DNA endodeoxyribonuclease activity"/>
    <property type="evidence" value="ECO:0007669"/>
    <property type="project" value="TreeGrafter"/>
</dbReference>
<feature type="signal peptide" evidence="5">
    <location>
        <begin position="1"/>
        <end position="18"/>
    </location>
</feature>
<dbReference type="Pfam" id="PF01223">
    <property type="entry name" value="Endonuclease_NS"/>
    <property type="match status" value="1"/>
</dbReference>
<sequence length="431" mass="47431">MTWSCFVYLCLIVSVALANVRNTNGPGCVFNLDQESPKFPPHLFDATKKEIIQPVSIANKRIINLPVGQQVTVACVGSNNVLIAANLPFGEAKCVSSSSRLRLRDQSFGYNSLGCKTQGKETVKELGKCSTRGTLIEIGWQIESSFIKQITICYQRSTANTLFSSSVIRGVSILADDESNTRPAFRQGSFFNGIDVNQAYLQTTQMATFTRILGSVELAKRYLDPSKSFYLSRGHLAPDGAFNNGNWKALETAVRNLASGRMADYTIYTGTFGILTLADVQGRQKPITLAANGKIPVPKYYWKVIHDPASGKATAVIGINNPYLITVTGADVFCPDVCNQQESKQGLSLSSTRMIPPHRIQFEKSPYYCPYRDTCAVDVLQNYKCGEGFSDEIKILFLECGDLRNTLKTVSSGIAKHFQLHLNHFSPTVLA</sequence>
<dbReference type="InterPro" id="IPR044929">
    <property type="entry name" value="DNA/RNA_non-sp_Endonuclease_sf"/>
</dbReference>
<dbReference type="GO" id="GO:0004521">
    <property type="term" value="F:RNA endonuclease activity"/>
    <property type="evidence" value="ECO:0007669"/>
    <property type="project" value="TreeGrafter"/>
</dbReference>
<dbReference type="GO" id="GO:0005743">
    <property type="term" value="C:mitochondrial inner membrane"/>
    <property type="evidence" value="ECO:0007669"/>
    <property type="project" value="TreeGrafter"/>
</dbReference>
<dbReference type="InterPro" id="IPR040255">
    <property type="entry name" value="Non-specific_endonuclease"/>
</dbReference>
<dbReference type="Proteomes" id="UP000789390">
    <property type="component" value="Unassembled WGS sequence"/>
</dbReference>
<dbReference type="PANTHER" id="PTHR13966">
    <property type="entry name" value="ENDONUCLEASE RELATED"/>
    <property type="match status" value="1"/>
</dbReference>
<dbReference type="GO" id="GO:0005634">
    <property type="term" value="C:nucleus"/>
    <property type="evidence" value="ECO:0007669"/>
    <property type="project" value="TreeGrafter"/>
</dbReference>
<evidence type="ECO:0000259" key="6">
    <source>
        <dbReference type="SMART" id="SM00892"/>
    </source>
</evidence>
<evidence type="ECO:0000256" key="4">
    <source>
        <dbReference type="PIRSR" id="PIRSR640255-2"/>
    </source>
</evidence>
<feature type="domain" description="DNA/RNA non-specific endonuclease/pyrophosphatase/phosphodiesterase" evidence="6">
    <location>
        <begin position="146"/>
        <end position="380"/>
    </location>
</feature>
<protein>
    <recommendedName>
        <fullName evidence="6">DNA/RNA non-specific endonuclease/pyrophosphatase/phosphodiesterase domain-containing protein</fullName>
    </recommendedName>
</protein>
<keyword evidence="3" id="KW-0378">Hydrolase</keyword>
<feature type="chain" id="PRO_5035304345" description="DNA/RNA non-specific endonuclease/pyrophosphatase/phosphodiesterase domain-containing protein" evidence="5">
    <location>
        <begin position="19"/>
        <end position="431"/>
    </location>
</feature>
<keyword evidence="3" id="KW-0255">Endonuclease</keyword>
<evidence type="ECO:0000256" key="2">
    <source>
        <dbReference type="ARBA" id="ARBA00022722"/>
    </source>
</evidence>
<keyword evidence="2" id="KW-0540">Nuclease</keyword>
<organism evidence="7 8">
    <name type="scientific">Daphnia galeata</name>
    <dbReference type="NCBI Taxonomy" id="27404"/>
    <lineage>
        <taxon>Eukaryota</taxon>
        <taxon>Metazoa</taxon>
        <taxon>Ecdysozoa</taxon>
        <taxon>Arthropoda</taxon>
        <taxon>Crustacea</taxon>
        <taxon>Branchiopoda</taxon>
        <taxon>Diplostraca</taxon>
        <taxon>Cladocera</taxon>
        <taxon>Anomopoda</taxon>
        <taxon>Daphniidae</taxon>
        <taxon>Daphnia</taxon>
    </lineage>
</organism>
<dbReference type="GO" id="GO:0003676">
    <property type="term" value="F:nucleic acid binding"/>
    <property type="evidence" value="ECO:0007669"/>
    <property type="project" value="InterPro"/>
</dbReference>
<gene>
    <name evidence="7" type="ORF">DGAL_LOCUS364</name>
</gene>
<name>A0A8J2VY82_9CRUS</name>
<dbReference type="OrthoDB" id="5960141at2759"/>
<dbReference type="InterPro" id="IPR027974">
    <property type="entry name" value="DUF4470"/>
</dbReference>
<accession>A0A8J2VY82</accession>
<reference evidence="7" key="1">
    <citation type="submission" date="2021-11" db="EMBL/GenBank/DDBJ databases">
        <authorList>
            <person name="Schell T."/>
        </authorList>
    </citation>
    <scope>NUCLEOTIDE SEQUENCE</scope>
    <source>
        <strain evidence="7">M5</strain>
    </source>
</reference>
<dbReference type="GO" id="GO:0046872">
    <property type="term" value="F:metal ion binding"/>
    <property type="evidence" value="ECO:0007669"/>
    <property type="project" value="UniProtKB-KW"/>
</dbReference>
<comment type="similarity">
    <text evidence="1">Belongs to the DNA/RNA non-specific endonuclease family.</text>
</comment>
<dbReference type="InterPro" id="IPR044925">
    <property type="entry name" value="His-Me_finger_sf"/>
</dbReference>
<dbReference type="Pfam" id="PF14737">
    <property type="entry name" value="DUF4470"/>
    <property type="match status" value="1"/>
</dbReference>
<evidence type="ECO:0000256" key="5">
    <source>
        <dbReference type="SAM" id="SignalP"/>
    </source>
</evidence>
<dbReference type="InterPro" id="IPR001604">
    <property type="entry name" value="Endo_G_ENPP1-like_dom"/>
</dbReference>
<evidence type="ECO:0000313" key="7">
    <source>
        <dbReference type="EMBL" id="CAH0098315.1"/>
    </source>
</evidence>
<keyword evidence="5" id="KW-0732">Signal</keyword>
<feature type="binding site" evidence="4">
    <location>
        <position position="243"/>
    </location>
    <ligand>
        <name>Mg(2+)</name>
        <dbReference type="ChEBI" id="CHEBI:18420"/>
        <note>catalytic</note>
    </ligand>
</feature>
<keyword evidence="8" id="KW-1185">Reference proteome</keyword>
<keyword evidence="4" id="KW-0479">Metal-binding</keyword>
<dbReference type="AlphaFoldDB" id="A0A8J2VY82"/>
<evidence type="ECO:0000256" key="1">
    <source>
        <dbReference type="ARBA" id="ARBA00010052"/>
    </source>
</evidence>
<dbReference type="SUPFAM" id="SSF54060">
    <property type="entry name" value="His-Me finger endonucleases"/>
    <property type="match status" value="1"/>
</dbReference>
<dbReference type="PANTHER" id="PTHR13966:SF19">
    <property type="entry name" value="NUCLEASE EXOG, MITOCHONDRIAL"/>
    <property type="match status" value="1"/>
</dbReference>
<proteinExistence type="inferred from homology"/>
<evidence type="ECO:0000313" key="8">
    <source>
        <dbReference type="Proteomes" id="UP000789390"/>
    </source>
</evidence>
<dbReference type="EMBL" id="CAKKLH010000002">
    <property type="protein sequence ID" value="CAH0098315.1"/>
    <property type="molecule type" value="Genomic_DNA"/>
</dbReference>
<dbReference type="SMART" id="SM00892">
    <property type="entry name" value="Endonuclease_NS"/>
    <property type="match status" value="1"/>
</dbReference>
<dbReference type="GO" id="GO:0006309">
    <property type="term" value="P:apoptotic DNA fragmentation"/>
    <property type="evidence" value="ECO:0007669"/>
    <property type="project" value="TreeGrafter"/>
</dbReference>
<comment type="caution">
    <text evidence="7">The sequence shown here is derived from an EMBL/GenBank/DDBJ whole genome shotgun (WGS) entry which is preliminary data.</text>
</comment>
<evidence type="ECO:0000256" key="3">
    <source>
        <dbReference type="ARBA" id="ARBA00022759"/>
    </source>
</evidence>
<dbReference type="Gene3D" id="3.40.570.10">
    <property type="entry name" value="Extracellular Endonuclease, subunit A"/>
    <property type="match status" value="1"/>
</dbReference>